<feature type="compositionally biased region" description="Polar residues" evidence="1">
    <location>
        <begin position="291"/>
        <end position="305"/>
    </location>
</feature>
<feature type="compositionally biased region" description="Low complexity" evidence="1">
    <location>
        <begin position="306"/>
        <end position="319"/>
    </location>
</feature>
<dbReference type="EMBL" id="JDRY01000023">
    <property type="protein sequence ID" value="KGN00215.1"/>
    <property type="molecule type" value="Genomic_DNA"/>
</dbReference>
<organism evidence="2 3">
    <name type="scientific">Clostridium botulinum C/D str. DC5</name>
    <dbReference type="NCBI Taxonomy" id="1443128"/>
    <lineage>
        <taxon>Bacteria</taxon>
        <taxon>Bacillati</taxon>
        <taxon>Bacillota</taxon>
        <taxon>Clostridia</taxon>
        <taxon>Eubacteriales</taxon>
        <taxon>Clostridiaceae</taxon>
        <taxon>Clostridium</taxon>
    </lineage>
</organism>
<evidence type="ECO:0008006" key="4">
    <source>
        <dbReference type="Google" id="ProtNLM"/>
    </source>
</evidence>
<evidence type="ECO:0000313" key="3">
    <source>
        <dbReference type="Proteomes" id="UP000030014"/>
    </source>
</evidence>
<feature type="region of interest" description="Disordered" evidence="1">
    <location>
        <begin position="291"/>
        <end position="407"/>
    </location>
</feature>
<evidence type="ECO:0000256" key="1">
    <source>
        <dbReference type="SAM" id="MobiDB-lite"/>
    </source>
</evidence>
<feature type="compositionally biased region" description="Basic and acidic residues" evidence="1">
    <location>
        <begin position="376"/>
        <end position="390"/>
    </location>
</feature>
<proteinExistence type="predicted"/>
<feature type="compositionally biased region" description="Low complexity" evidence="1">
    <location>
        <begin position="391"/>
        <end position="407"/>
    </location>
</feature>
<dbReference type="Proteomes" id="UP000030014">
    <property type="component" value="Unassembled WGS sequence"/>
</dbReference>
<feature type="compositionally biased region" description="Low complexity" evidence="1">
    <location>
        <begin position="349"/>
        <end position="362"/>
    </location>
</feature>
<sequence length="496" mass="55253">MKKSKILLAVIMATGIITGVYHTNAYAKVSSYILKDTVSNKFYQYDIKDIQSNINLPLFFEFMNNFRDSNKVMVHDDETGKYVNYEEVKKSFNNKNQVIDIDKICQNAVAEKEPFYVYHRINKNGQLENELNLTKNNSEIDFDIFQLKEANDIRISGSNFNISNLETKNEVILTPAKNGVVTLNNVKAKNIKVIGAGENDIKLINVQADSLQIDGNAKISVDGKFVEVKVNKKCEMDLSKNTVINKFYASDNIVIKGSNKAKIESLVGSKNVKNSDNINIVKIDTIISVSKHNGNKPSNQGESKPSTTVNNTSSSSSSTGKYKEKPDATTSASKHNGNKPSNQGESKPSTTVNNTSSSSSSTGKHKEKPDTTTLASKKDLSASGEKDGKETNNTNNTSSNTSDSISTTDKENIFQIIDKEHTCIMNIHYVNYAVIVIKEGTYSDYDFYIDGKKVNVQRVNKEGSVVKVELNNRSDKKLMIQKGQEKEEMTLKYKHF</sequence>
<feature type="compositionally biased region" description="Polar residues" evidence="1">
    <location>
        <begin position="328"/>
        <end position="348"/>
    </location>
</feature>
<evidence type="ECO:0000313" key="2">
    <source>
        <dbReference type="EMBL" id="KGN00215.1"/>
    </source>
</evidence>
<reference evidence="2 3" key="1">
    <citation type="submission" date="2014-01" db="EMBL/GenBank/DDBJ databases">
        <title>Plasmidome dynamics in the species complex Clostridium novyi sensu lato converts strains of independent lineages into distinctly different pathogens.</title>
        <authorList>
            <person name="Skarin H."/>
            <person name="Segerman B."/>
        </authorList>
    </citation>
    <scope>NUCLEOTIDE SEQUENCE [LARGE SCALE GENOMIC DNA]</scope>
    <source>
        <strain evidence="2 3">DC5</strain>
    </source>
</reference>
<protein>
    <recommendedName>
        <fullName evidence="4">Adhesin domain-containing protein</fullName>
    </recommendedName>
</protein>
<gene>
    <name evidence="2" type="ORF">Z955_04255</name>
</gene>
<dbReference type="AlphaFoldDB" id="A0A0A0IFJ4"/>
<dbReference type="RefSeq" id="WP_039259263.1">
    <property type="nucleotide sequence ID" value="NZ_JDRY01000023.1"/>
</dbReference>
<name>A0A0A0IFJ4_CLOBO</name>
<comment type="caution">
    <text evidence="2">The sequence shown here is derived from an EMBL/GenBank/DDBJ whole genome shotgun (WGS) entry which is preliminary data.</text>
</comment>
<accession>A0A0A0IFJ4</accession>